<evidence type="ECO:0000313" key="4">
    <source>
        <dbReference type="Proteomes" id="UP000740329"/>
    </source>
</evidence>
<dbReference type="Proteomes" id="UP000740329">
    <property type="component" value="Unassembled WGS sequence"/>
</dbReference>
<keyword evidence="1" id="KW-0175">Coiled coil</keyword>
<dbReference type="AlphaFoldDB" id="A0A8J7S518"/>
<evidence type="ECO:0000256" key="2">
    <source>
        <dbReference type="SAM" id="MobiDB-lite"/>
    </source>
</evidence>
<evidence type="ECO:0000313" key="3">
    <source>
        <dbReference type="EMBL" id="MBP2201660.1"/>
    </source>
</evidence>
<sequence>MKSEENQNQNQMENISEKVNEKVEDKEVNEQKIACNSVLVDDNIIINSMKKVFDEELCSIHAKIDYISTKYNIKDSSEFKEKYEIDEKIVNSVIKNILEVEQDIENAINNMENSKKINELHKDFIKMVKYESDVRKVTQYMKELKKHC</sequence>
<organism evidence="3 4">
    <name type="scientific">Methanococcus voltae</name>
    <dbReference type="NCBI Taxonomy" id="2188"/>
    <lineage>
        <taxon>Archaea</taxon>
        <taxon>Methanobacteriati</taxon>
        <taxon>Methanobacteriota</taxon>
        <taxon>Methanomada group</taxon>
        <taxon>Methanococci</taxon>
        <taxon>Methanococcales</taxon>
        <taxon>Methanococcaceae</taxon>
        <taxon>Methanococcus</taxon>
    </lineage>
</organism>
<proteinExistence type="predicted"/>
<dbReference type="EMBL" id="JAGGMV010000003">
    <property type="protein sequence ID" value="MBP2201660.1"/>
    <property type="molecule type" value="Genomic_DNA"/>
</dbReference>
<protein>
    <submittedName>
        <fullName evidence="3">Transcription termination factor NusB</fullName>
    </submittedName>
</protein>
<feature type="coiled-coil region" evidence="1">
    <location>
        <begin position="90"/>
        <end position="117"/>
    </location>
</feature>
<dbReference type="RefSeq" id="WP_209591146.1">
    <property type="nucleotide sequence ID" value="NZ_JAGGMV010000003.1"/>
</dbReference>
<evidence type="ECO:0000256" key="1">
    <source>
        <dbReference type="SAM" id="Coils"/>
    </source>
</evidence>
<feature type="compositionally biased region" description="Low complexity" evidence="2">
    <location>
        <begin position="1"/>
        <end position="14"/>
    </location>
</feature>
<reference evidence="3" key="1">
    <citation type="submission" date="2021-03" db="EMBL/GenBank/DDBJ databases">
        <title>Genomic Encyclopedia of Type Strains, Phase IV (KMG-V): Genome sequencing to study the core and pangenomes of soil and plant-associated prokaryotes.</title>
        <authorList>
            <person name="Whitman W."/>
        </authorList>
    </citation>
    <scope>NUCLEOTIDE SEQUENCE</scope>
    <source>
        <strain evidence="3">C4</strain>
    </source>
</reference>
<feature type="region of interest" description="Disordered" evidence="2">
    <location>
        <begin position="1"/>
        <end position="23"/>
    </location>
</feature>
<name>A0A8J7S518_METVO</name>
<accession>A0A8J7S518</accession>
<gene>
    <name evidence="3" type="ORF">J3E07_001085</name>
</gene>
<comment type="caution">
    <text evidence="3">The sequence shown here is derived from an EMBL/GenBank/DDBJ whole genome shotgun (WGS) entry which is preliminary data.</text>
</comment>